<feature type="compositionally biased region" description="Gly residues" evidence="1">
    <location>
        <begin position="304"/>
        <end position="314"/>
    </location>
</feature>
<feature type="compositionally biased region" description="Low complexity" evidence="1">
    <location>
        <begin position="274"/>
        <end position="289"/>
    </location>
</feature>
<protein>
    <submittedName>
        <fullName evidence="3">Uncharacterized protein</fullName>
    </submittedName>
</protein>
<evidence type="ECO:0000313" key="3">
    <source>
        <dbReference type="EMBL" id="KAK4501037.1"/>
    </source>
</evidence>
<keyword evidence="4" id="KW-1185">Reference proteome</keyword>
<feature type="signal peptide" evidence="2">
    <location>
        <begin position="1"/>
        <end position="18"/>
    </location>
</feature>
<name>A0ABR0EHQ4_ZASCE</name>
<gene>
    <name evidence="3" type="ORF">PRZ48_006843</name>
</gene>
<dbReference type="EMBL" id="JAXOVC010000005">
    <property type="protein sequence ID" value="KAK4501037.1"/>
    <property type="molecule type" value="Genomic_DNA"/>
</dbReference>
<sequence>MVKFSGFALSLWLTIATAAPNYTIPAERCVSPDGFNSCQSQVDSTAQTCQSNANGDQDKITACAQVATEFNLNCVYENCWNIVYSCDVQELASLVAQNFGASSLLYYPAPDDAPGRCSCNLELVEEVVVGLLASLGNCTNSHADNLDGCTCCAQAGAYAGLYEVCPSVDPKIILQTLPGIDTLLGSYSPQFANCGSDLQNLDCVKDLGYPDLSPASLSYLTALPSSTGTASYSDLSGELSSPTAAVITYDPQTGVPLTASAVNAEAGGSGGGSASTTAASGGRAPSSRATTTNAGAAGQMTAAGNGGSAAGAGSGSSSAAAPSSTSGDTSTKAGAVISVILLLAILLLCS</sequence>
<reference evidence="3 4" key="1">
    <citation type="journal article" date="2023" name="G3 (Bethesda)">
        <title>A chromosome-level genome assembly of Zasmidium syzygii isolated from banana leaves.</title>
        <authorList>
            <person name="van Westerhoven A.C."/>
            <person name="Mehrabi R."/>
            <person name="Talebi R."/>
            <person name="Steentjes M.B.F."/>
            <person name="Corcolon B."/>
            <person name="Chong P.A."/>
            <person name="Kema G.H.J."/>
            <person name="Seidl M.F."/>
        </authorList>
    </citation>
    <scope>NUCLEOTIDE SEQUENCE [LARGE SCALE GENOMIC DNA]</scope>
    <source>
        <strain evidence="3 4">P124</strain>
    </source>
</reference>
<feature type="compositionally biased region" description="Low complexity" evidence="1">
    <location>
        <begin position="315"/>
        <end position="330"/>
    </location>
</feature>
<evidence type="ECO:0000313" key="4">
    <source>
        <dbReference type="Proteomes" id="UP001305779"/>
    </source>
</evidence>
<evidence type="ECO:0000256" key="1">
    <source>
        <dbReference type="SAM" id="MobiDB-lite"/>
    </source>
</evidence>
<proteinExistence type="predicted"/>
<organism evidence="3 4">
    <name type="scientific">Zasmidium cellare</name>
    <name type="common">Wine cellar mold</name>
    <name type="synonym">Racodium cellare</name>
    <dbReference type="NCBI Taxonomy" id="395010"/>
    <lineage>
        <taxon>Eukaryota</taxon>
        <taxon>Fungi</taxon>
        <taxon>Dikarya</taxon>
        <taxon>Ascomycota</taxon>
        <taxon>Pezizomycotina</taxon>
        <taxon>Dothideomycetes</taxon>
        <taxon>Dothideomycetidae</taxon>
        <taxon>Mycosphaerellales</taxon>
        <taxon>Mycosphaerellaceae</taxon>
        <taxon>Zasmidium</taxon>
    </lineage>
</organism>
<keyword evidence="2" id="KW-0732">Signal</keyword>
<evidence type="ECO:0000256" key="2">
    <source>
        <dbReference type="SAM" id="SignalP"/>
    </source>
</evidence>
<comment type="caution">
    <text evidence="3">The sequence shown here is derived from an EMBL/GenBank/DDBJ whole genome shotgun (WGS) entry which is preliminary data.</text>
</comment>
<dbReference type="Proteomes" id="UP001305779">
    <property type="component" value="Unassembled WGS sequence"/>
</dbReference>
<feature type="chain" id="PRO_5046857986" evidence="2">
    <location>
        <begin position="19"/>
        <end position="350"/>
    </location>
</feature>
<accession>A0ABR0EHQ4</accession>
<feature type="region of interest" description="Disordered" evidence="1">
    <location>
        <begin position="266"/>
        <end position="330"/>
    </location>
</feature>